<comment type="caution">
    <text evidence="2">The sequence shown here is derived from an EMBL/GenBank/DDBJ whole genome shotgun (WGS) entry which is preliminary data.</text>
</comment>
<reference evidence="2 3" key="1">
    <citation type="submission" date="2019-03" db="EMBL/GenBank/DDBJ databases">
        <title>Genomic Encyclopedia of Type Strains, Phase IV (KMG-IV): sequencing the most valuable type-strain genomes for metagenomic binning, comparative biology and taxonomic classification.</title>
        <authorList>
            <person name="Goeker M."/>
        </authorList>
    </citation>
    <scope>NUCLEOTIDE SEQUENCE [LARGE SCALE GENOMIC DNA]</scope>
    <source>
        <strain evidence="2 3">DSM 104836</strain>
    </source>
</reference>
<keyword evidence="3" id="KW-1185">Reference proteome</keyword>
<accession>A0A4R3J9C1</accession>
<dbReference type="AlphaFoldDB" id="A0A4R3J9C1"/>
<dbReference type="EMBL" id="SLZU01000010">
    <property type="protein sequence ID" value="TCS62005.1"/>
    <property type="molecule type" value="Genomic_DNA"/>
</dbReference>
<feature type="domain" description="DUF6455" evidence="1">
    <location>
        <begin position="1"/>
        <end position="84"/>
    </location>
</feature>
<dbReference type="RefSeq" id="WP_132246210.1">
    <property type="nucleotide sequence ID" value="NZ_SLZU01000010.1"/>
</dbReference>
<dbReference type="InterPro" id="IPR045601">
    <property type="entry name" value="DUF6455"/>
</dbReference>
<dbReference type="OrthoDB" id="7689275at2"/>
<dbReference type="Pfam" id="PF20056">
    <property type="entry name" value="DUF6455"/>
    <property type="match status" value="1"/>
</dbReference>
<protein>
    <recommendedName>
        <fullName evidence="1">DUF6455 domain-containing protein</fullName>
    </recommendedName>
</protein>
<gene>
    <name evidence="2" type="ORF">EDD52_110180</name>
</gene>
<sequence>MHRLGDRNAHYWLALRMAKATGADLTGAVEAHALEQADWATMVERCRACTWAEGCQRWLSDPENAQASVPVDCANQDRFSALSALRKATPEA</sequence>
<proteinExistence type="predicted"/>
<evidence type="ECO:0000313" key="2">
    <source>
        <dbReference type="EMBL" id="TCS62005.1"/>
    </source>
</evidence>
<organism evidence="2 3">
    <name type="scientific">Primorskyibacter sedentarius</name>
    <dbReference type="NCBI Taxonomy" id="745311"/>
    <lineage>
        <taxon>Bacteria</taxon>
        <taxon>Pseudomonadati</taxon>
        <taxon>Pseudomonadota</taxon>
        <taxon>Alphaproteobacteria</taxon>
        <taxon>Rhodobacterales</taxon>
        <taxon>Roseobacteraceae</taxon>
        <taxon>Primorskyibacter</taxon>
    </lineage>
</organism>
<dbReference type="Proteomes" id="UP000295696">
    <property type="component" value="Unassembled WGS sequence"/>
</dbReference>
<evidence type="ECO:0000313" key="3">
    <source>
        <dbReference type="Proteomes" id="UP000295696"/>
    </source>
</evidence>
<evidence type="ECO:0000259" key="1">
    <source>
        <dbReference type="Pfam" id="PF20056"/>
    </source>
</evidence>
<name>A0A4R3J9C1_9RHOB</name>